<dbReference type="PIRSF" id="PIRSF003108">
    <property type="entry name" value="DinJ"/>
    <property type="match status" value="1"/>
</dbReference>
<dbReference type="InterPro" id="IPR007337">
    <property type="entry name" value="RelB/DinJ"/>
</dbReference>
<comment type="similarity">
    <text evidence="1">Belongs to the RelB/DinJ antitoxin family.</text>
</comment>
<dbReference type="Gene3D" id="1.10.1220.10">
    <property type="entry name" value="Met repressor-like"/>
    <property type="match status" value="1"/>
</dbReference>
<dbReference type="Proteomes" id="UP000076167">
    <property type="component" value="Unassembled WGS sequence"/>
</dbReference>
<dbReference type="PANTHER" id="PTHR38781:SF1">
    <property type="entry name" value="ANTITOXIN DINJ-RELATED"/>
    <property type="match status" value="1"/>
</dbReference>
<evidence type="ECO:0000313" key="3">
    <source>
        <dbReference type="EMBL" id="KZD00571.1"/>
    </source>
</evidence>
<dbReference type="Pfam" id="PF04221">
    <property type="entry name" value="RelB"/>
    <property type="match status" value="1"/>
</dbReference>
<dbReference type="InterPro" id="IPR013321">
    <property type="entry name" value="Arc_rbn_hlx_hlx"/>
</dbReference>
<reference evidence="3 4" key="1">
    <citation type="submission" date="2015-12" db="EMBL/GenBank/DDBJ databases">
        <title>Genome sequence of Thalassospira xiamenensis MCCC 1A03005.</title>
        <authorList>
            <person name="Lu L."/>
            <person name="Lai Q."/>
            <person name="Shao Z."/>
            <person name="Qian P."/>
        </authorList>
    </citation>
    <scope>NUCLEOTIDE SEQUENCE [LARGE SCALE GENOMIC DNA]</scope>
    <source>
        <strain evidence="3 4">MCCC 1A03005</strain>
    </source>
</reference>
<protein>
    <submittedName>
        <fullName evidence="3">Translation repressor RelB</fullName>
    </submittedName>
</protein>
<organism evidence="3 4">
    <name type="scientific">Thalassospira xiamenensis</name>
    <dbReference type="NCBI Taxonomy" id="220697"/>
    <lineage>
        <taxon>Bacteria</taxon>
        <taxon>Pseudomonadati</taxon>
        <taxon>Pseudomonadota</taxon>
        <taxon>Alphaproteobacteria</taxon>
        <taxon>Rhodospirillales</taxon>
        <taxon>Thalassospiraceae</taxon>
        <taxon>Thalassospira</taxon>
    </lineage>
</organism>
<dbReference type="RefSeq" id="WP_063091831.1">
    <property type="nucleotide sequence ID" value="NZ_DFMA01000019.1"/>
</dbReference>
<accession>A0ABR5XXR0</accession>
<keyword evidence="4" id="KW-1185">Reference proteome</keyword>
<dbReference type="EMBL" id="LPXL01000042">
    <property type="protein sequence ID" value="KZD00571.1"/>
    <property type="molecule type" value="Genomic_DNA"/>
</dbReference>
<evidence type="ECO:0000256" key="1">
    <source>
        <dbReference type="ARBA" id="ARBA00010562"/>
    </source>
</evidence>
<sequence length="88" mass="9658">MSATETYVRARIDSGTKMRATSALDAMGLTVSDAIRLLMLRIADEQRLPFDVKVPNAETREAIEELEAGRGKKSKSVHALMAGLHEDD</sequence>
<gene>
    <name evidence="3" type="ORF">AUP40_21555</name>
</gene>
<evidence type="ECO:0000313" key="4">
    <source>
        <dbReference type="Proteomes" id="UP000076167"/>
    </source>
</evidence>
<evidence type="ECO:0000256" key="2">
    <source>
        <dbReference type="ARBA" id="ARBA00022649"/>
    </source>
</evidence>
<dbReference type="NCBIfam" id="TIGR02384">
    <property type="entry name" value="RelB_DinJ"/>
    <property type="match status" value="1"/>
</dbReference>
<dbReference type="InterPro" id="IPR026262">
    <property type="entry name" value="DinJ"/>
</dbReference>
<dbReference type="PANTHER" id="PTHR38781">
    <property type="entry name" value="ANTITOXIN DINJ-RELATED"/>
    <property type="match status" value="1"/>
</dbReference>
<proteinExistence type="inferred from homology"/>
<comment type="caution">
    <text evidence="3">The sequence shown here is derived from an EMBL/GenBank/DDBJ whole genome shotgun (WGS) entry which is preliminary data.</text>
</comment>
<keyword evidence="2" id="KW-1277">Toxin-antitoxin system</keyword>
<name>A0ABR5XXR0_9PROT</name>